<dbReference type="CDD" id="cd07377">
    <property type="entry name" value="WHTH_GntR"/>
    <property type="match status" value="1"/>
</dbReference>
<dbReference type="Gene3D" id="1.10.10.10">
    <property type="entry name" value="Winged helix-like DNA-binding domain superfamily/Winged helix DNA-binding domain"/>
    <property type="match status" value="1"/>
</dbReference>
<name>A0A840PBL1_9ACTN</name>
<dbReference type="EMBL" id="JACHGN010000025">
    <property type="protein sequence ID" value="MBB5138794.1"/>
    <property type="molecule type" value="Genomic_DNA"/>
</dbReference>
<evidence type="ECO:0000256" key="3">
    <source>
        <dbReference type="ARBA" id="ARBA00023163"/>
    </source>
</evidence>
<feature type="domain" description="HTH gntR-type" evidence="5">
    <location>
        <begin position="1"/>
        <end position="54"/>
    </location>
</feature>
<dbReference type="Pfam" id="PF00392">
    <property type="entry name" value="GntR"/>
    <property type="match status" value="1"/>
</dbReference>
<protein>
    <submittedName>
        <fullName evidence="6">GntR family transcriptional regulator</fullName>
    </submittedName>
</protein>
<dbReference type="InterPro" id="IPR036390">
    <property type="entry name" value="WH_DNA-bd_sf"/>
</dbReference>
<dbReference type="PROSITE" id="PS50949">
    <property type="entry name" value="HTH_GNTR"/>
    <property type="match status" value="1"/>
</dbReference>
<dbReference type="PANTHER" id="PTHR44846">
    <property type="entry name" value="MANNOSYL-D-GLYCERATE TRANSPORT/METABOLISM SYSTEM REPRESSOR MNGR-RELATED"/>
    <property type="match status" value="1"/>
</dbReference>
<proteinExistence type="predicted"/>
<gene>
    <name evidence="6" type="ORF">HNP84_008552</name>
</gene>
<evidence type="ECO:0000259" key="5">
    <source>
        <dbReference type="PROSITE" id="PS50949"/>
    </source>
</evidence>
<evidence type="ECO:0000313" key="7">
    <source>
        <dbReference type="Proteomes" id="UP000578449"/>
    </source>
</evidence>
<dbReference type="Gene3D" id="3.40.1410.10">
    <property type="entry name" value="Chorismate lyase-like"/>
    <property type="match status" value="1"/>
</dbReference>
<accession>A0A840PBL1</accession>
<evidence type="ECO:0000256" key="2">
    <source>
        <dbReference type="ARBA" id="ARBA00023125"/>
    </source>
</evidence>
<keyword evidence="1" id="KW-0805">Transcription regulation</keyword>
<dbReference type="SMART" id="SM00866">
    <property type="entry name" value="UTRA"/>
    <property type="match status" value="1"/>
</dbReference>
<evidence type="ECO:0000313" key="6">
    <source>
        <dbReference type="EMBL" id="MBB5138794.1"/>
    </source>
</evidence>
<dbReference type="AlphaFoldDB" id="A0A840PBL1"/>
<evidence type="ECO:0000256" key="1">
    <source>
        <dbReference type="ARBA" id="ARBA00023015"/>
    </source>
</evidence>
<dbReference type="InterPro" id="IPR028978">
    <property type="entry name" value="Chorismate_lyase_/UTRA_dom_sf"/>
</dbReference>
<dbReference type="Pfam" id="PF07702">
    <property type="entry name" value="UTRA"/>
    <property type="match status" value="1"/>
</dbReference>
<dbReference type="InterPro" id="IPR036388">
    <property type="entry name" value="WH-like_DNA-bd_sf"/>
</dbReference>
<dbReference type="InterPro" id="IPR011663">
    <property type="entry name" value="UTRA"/>
</dbReference>
<comment type="caution">
    <text evidence="6">The sequence shown here is derived from an EMBL/GenBank/DDBJ whole genome shotgun (WGS) entry which is preliminary data.</text>
</comment>
<dbReference type="Proteomes" id="UP000578449">
    <property type="component" value="Unassembled WGS sequence"/>
</dbReference>
<keyword evidence="2" id="KW-0238">DNA-binding</keyword>
<dbReference type="SMART" id="SM00345">
    <property type="entry name" value="HTH_GNTR"/>
    <property type="match status" value="1"/>
</dbReference>
<dbReference type="PANTHER" id="PTHR44846:SF17">
    <property type="entry name" value="GNTR-FAMILY TRANSCRIPTIONAL REGULATOR"/>
    <property type="match status" value="1"/>
</dbReference>
<sequence>MSGRLTPGTRLPSTPQLAERHAAAGATVQRALSLLKDEGFVYGHPGKGVYVRDRAPVVVEAAAYLAPSPRGYAYRLLDVAECEPPADIARALELDEGGRAILRRRLLLSDGDPLELSWSYYPLEIAQGSPLTRRAKIPGGAPQALADLGFPQREFEDRISVRQPTTEEQEGLELPDDVPILRQFRVVYSDSRRPVEASILIKGGHLHELRYRQPIAETP</sequence>
<dbReference type="GO" id="GO:0045892">
    <property type="term" value="P:negative regulation of DNA-templated transcription"/>
    <property type="evidence" value="ECO:0007669"/>
    <property type="project" value="TreeGrafter"/>
</dbReference>
<keyword evidence="7" id="KW-1185">Reference proteome</keyword>
<evidence type="ECO:0000256" key="4">
    <source>
        <dbReference type="SAM" id="MobiDB-lite"/>
    </source>
</evidence>
<dbReference type="InterPro" id="IPR050679">
    <property type="entry name" value="Bact_HTH_transcr_reg"/>
</dbReference>
<dbReference type="SUPFAM" id="SSF46785">
    <property type="entry name" value="Winged helix' DNA-binding domain"/>
    <property type="match status" value="1"/>
</dbReference>
<reference evidence="6 7" key="1">
    <citation type="submission" date="2020-08" db="EMBL/GenBank/DDBJ databases">
        <title>Genomic Encyclopedia of Type Strains, Phase IV (KMG-IV): sequencing the most valuable type-strain genomes for metagenomic binning, comparative biology and taxonomic classification.</title>
        <authorList>
            <person name="Goeker M."/>
        </authorList>
    </citation>
    <scope>NUCLEOTIDE SEQUENCE [LARGE SCALE GENOMIC DNA]</scope>
    <source>
        <strain evidence="6 7">DSM 45615</strain>
    </source>
</reference>
<dbReference type="GO" id="GO:0003700">
    <property type="term" value="F:DNA-binding transcription factor activity"/>
    <property type="evidence" value="ECO:0007669"/>
    <property type="project" value="InterPro"/>
</dbReference>
<feature type="region of interest" description="Disordered" evidence="4">
    <location>
        <begin position="1"/>
        <end position="20"/>
    </location>
</feature>
<organism evidence="6 7">
    <name type="scientific">Thermocatellispora tengchongensis</name>
    <dbReference type="NCBI Taxonomy" id="1073253"/>
    <lineage>
        <taxon>Bacteria</taxon>
        <taxon>Bacillati</taxon>
        <taxon>Actinomycetota</taxon>
        <taxon>Actinomycetes</taxon>
        <taxon>Streptosporangiales</taxon>
        <taxon>Streptosporangiaceae</taxon>
        <taxon>Thermocatellispora</taxon>
    </lineage>
</organism>
<dbReference type="SUPFAM" id="SSF64288">
    <property type="entry name" value="Chorismate lyase-like"/>
    <property type="match status" value="1"/>
</dbReference>
<dbReference type="GO" id="GO:0003677">
    <property type="term" value="F:DNA binding"/>
    <property type="evidence" value="ECO:0007669"/>
    <property type="project" value="UniProtKB-KW"/>
</dbReference>
<dbReference type="InterPro" id="IPR000524">
    <property type="entry name" value="Tscrpt_reg_HTH_GntR"/>
</dbReference>
<keyword evidence="3" id="KW-0804">Transcription</keyword>